<name>A0ACA9PFD4_9GLOM</name>
<dbReference type="EMBL" id="CAJVPU010028105">
    <property type="protein sequence ID" value="CAG8705890.1"/>
    <property type="molecule type" value="Genomic_DNA"/>
</dbReference>
<accession>A0ACA9PFD4</accession>
<organism evidence="1 2">
    <name type="scientific">Dentiscutata heterogama</name>
    <dbReference type="NCBI Taxonomy" id="1316150"/>
    <lineage>
        <taxon>Eukaryota</taxon>
        <taxon>Fungi</taxon>
        <taxon>Fungi incertae sedis</taxon>
        <taxon>Mucoromycota</taxon>
        <taxon>Glomeromycotina</taxon>
        <taxon>Glomeromycetes</taxon>
        <taxon>Diversisporales</taxon>
        <taxon>Gigasporaceae</taxon>
        <taxon>Dentiscutata</taxon>
    </lineage>
</organism>
<sequence length="86" mass="10709">PENMSKPQWMTRQQMNHQIWTPSIQYYKDQIFDKYILQYLEEWTNYRKITNNLLRQQFLDKEIPNEYKTPYDGDKQEIIAEKPNHL</sequence>
<evidence type="ECO:0000313" key="2">
    <source>
        <dbReference type="Proteomes" id="UP000789702"/>
    </source>
</evidence>
<comment type="caution">
    <text evidence="1">The sequence shown here is derived from an EMBL/GenBank/DDBJ whole genome shotgun (WGS) entry which is preliminary data.</text>
</comment>
<proteinExistence type="predicted"/>
<gene>
    <name evidence="1" type="ORF">DHETER_LOCUS11991</name>
</gene>
<reference evidence="1" key="1">
    <citation type="submission" date="2021-06" db="EMBL/GenBank/DDBJ databases">
        <authorList>
            <person name="Kallberg Y."/>
            <person name="Tangrot J."/>
            <person name="Rosling A."/>
        </authorList>
    </citation>
    <scope>NUCLEOTIDE SEQUENCE</scope>
    <source>
        <strain evidence="1">IL203A</strain>
    </source>
</reference>
<keyword evidence="2" id="KW-1185">Reference proteome</keyword>
<evidence type="ECO:0000313" key="1">
    <source>
        <dbReference type="EMBL" id="CAG8705890.1"/>
    </source>
</evidence>
<protein>
    <submittedName>
        <fullName evidence="1">6524_t:CDS:1</fullName>
    </submittedName>
</protein>
<dbReference type="Proteomes" id="UP000789702">
    <property type="component" value="Unassembled WGS sequence"/>
</dbReference>
<feature type="non-terminal residue" evidence="1">
    <location>
        <position position="1"/>
    </location>
</feature>